<evidence type="ECO:0000313" key="1">
    <source>
        <dbReference type="EMBL" id="KAI0065319.1"/>
    </source>
</evidence>
<keyword evidence="2" id="KW-1185">Reference proteome</keyword>
<dbReference type="EMBL" id="MU277196">
    <property type="protein sequence ID" value="KAI0065319.1"/>
    <property type="molecule type" value="Genomic_DNA"/>
</dbReference>
<protein>
    <submittedName>
        <fullName evidence="1">Uncharacterized protein</fullName>
    </submittedName>
</protein>
<reference evidence="1" key="1">
    <citation type="submission" date="2021-03" db="EMBL/GenBank/DDBJ databases">
        <authorList>
            <consortium name="DOE Joint Genome Institute"/>
            <person name="Ahrendt S."/>
            <person name="Looney B.P."/>
            <person name="Miyauchi S."/>
            <person name="Morin E."/>
            <person name="Drula E."/>
            <person name="Courty P.E."/>
            <person name="Chicoki N."/>
            <person name="Fauchery L."/>
            <person name="Kohler A."/>
            <person name="Kuo A."/>
            <person name="Labutti K."/>
            <person name="Pangilinan J."/>
            <person name="Lipzen A."/>
            <person name="Riley R."/>
            <person name="Andreopoulos W."/>
            <person name="He G."/>
            <person name="Johnson J."/>
            <person name="Barry K.W."/>
            <person name="Grigoriev I.V."/>
            <person name="Nagy L."/>
            <person name="Hibbett D."/>
            <person name="Henrissat B."/>
            <person name="Matheny P.B."/>
            <person name="Labbe J."/>
            <person name="Martin F."/>
        </authorList>
    </citation>
    <scope>NUCLEOTIDE SEQUENCE</scope>
    <source>
        <strain evidence="1">HHB10654</strain>
    </source>
</reference>
<comment type="caution">
    <text evidence="1">The sequence shown here is derived from an EMBL/GenBank/DDBJ whole genome shotgun (WGS) entry which is preliminary data.</text>
</comment>
<reference evidence="1" key="2">
    <citation type="journal article" date="2022" name="New Phytol.">
        <title>Evolutionary transition to the ectomycorrhizal habit in the genomes of a hyperdiverse lineage of mushroom-forming fungi.</title>
        <authorList>
            <person name="Looney B."/>
            <person name="Miyauchi S."/>
            <person name="Morin E."/>
            <person name="Drula E."/>
            <person name="Courty P.E."/>
            <person name="Kohler A."/>
            <person name="Kuo A."/>
            <person name="LaButti K."/>
            <person name="Pangilinan J."/>
            <person name="Lipzen A."/>
            <person name="Riley R."/>
            <person name="Andreopoulos W."/>
            <person name="He G."/>
            <person name="Johnson J."/>
            <person name="Nolan M."/>
            <person name="Tritt A."/>
            <person name="Barry K.W."/>
            <person name="Grigoriev I.V."/>
            <person name="Nagy L.G."/>
            <person name="Hibbett D."/>
            <person name="Henrissat B."/>
            <person name="Matheny P.B."/>
            <person name="Labbe J."/>
            <person name="Martin F.M."/>
        </authorList>
    </citation>
    <scope>NUCLEOTIDE SEQUENCE</scope>
    <source>
        <strain evidence="1">HHB10654</strain>
    </source>
</reference>
<gene>
    <name evidence="1" type="ORF">BV25DRAFT_1822477</name>
</gene>
<dbReference type="Proteomes" id="UP000814140">
    <property type="component" value="Unassembled WGS sequence"/>
</dbReference>
<accession>A0ACB8T8U4</accession>
<organism evidence="1 2">
    <name type="scientific">Artomyces pyxidatus</name>
    <dbReference type="NCBI Taxonomy" id="48021"/>
    <lineage>
        <taxon>Eukaryota</taxon>
        <taxon>Fungi</taxon>
        <taxon>Dikarya</taxon>
        <taxon>Basidiomycota</taxon>
        <taxon>Agaricomycotina</taxon>
        <taxon>Agaricomycetes</taxon>
        <taxon>Russulales</taxon>
        <taxon>Auriscalpiaceae</taxon>
        <taxon>Artomyces</taxon>
    </lineage>
</organism>
<proteinExistence type="predicted"/>
<evidence type="ECO:0000313" key="2">
    <source>
        <dbReference type="Proteomes" id="UP000814140"/>
    </source>
</evidence>
<name>A0ACB8T8U4_9AGAM</name>
<sequence>MLTRCKRGMYICSSKAFVEGKGASSLLTVEPRGRYVLDEAPKDTSVPQLCLDI</sequence>